<name>A0A9P6D8Z3_PLEER</name>
<dbReference type="EMBL" id="MU154797">
    <property type="protein sequence ID" value="KAF9487255.1"/>
    <property type="molecule type" value="Genomic_DNA"/>
</dbReference>
<feature type="compositionally biased region" description="Pro residues" evidence="1">
    <location>
        <begin position="57"/>
        <end position="66"/>
    </location>
</feature>
<sequence>MSLGSHALGRLYSNNQTVLELRGRAARCPPTSPSSPSSRPRFAPGSPPLPATQLPADRPPTPPPAYTPSRSVPHPHSPSPRSSAPQARSQLSFPRARRRAGSSARACP</sequence>
<gene>
    <name evidence="2" type="ORF">BDN71DRAFT_665397</name>
</gene>
<protein>
    <submittedName>
        <fullName evidence="2">Uncharacterized protein</fullName>
    </submittedName>
</protein>
<feature type="compositionally biased region" description="Low complexity" evidence="1">
    <location>
        <begin position="67"/>
        <end position="90"/>
    </location>
</feature>
<comment type="caution">
    <text evidence="2">The sequence shown here is derived from an EMBL/GenBank/DDBJ whole genome shotgun (WGS) entry which is preliminary data.</text>
</comment>
<evidence type="ECO:0000256" key="1">
    <source>
        <dbReference type="SAM" id="MobiDB-lite"/>
    </source>
</evidence>
<reference evidence="2" key="1">
    <citation type="submission" date="2020-11" db="EMBL/GenBank/DDBJ databases">
        <authorList>
            <consortium name="DOE Joint Genome Institute"/>
            <person name="Ahrendt S."/>
            <person name="Riley R."/>
            <person name="Andreopoulos W."/>
            <person name="Labutti K."/>
            <person name="Pangilinan J."/>
            <person name="Ruiz-Duenas F.J."/>
            <person name="Barrasa J.M."/>
            <person name="Sanchez-Garcia M."/>
            <person name="Camarero S."/>
            <person name="Miyauchi S."/>
            <person name="Serrano A."/>
            <person name="Linde D."/>
            <person name="Babiker R."/>
            <person name="Drula E."/>
            <person name="Ayuso-Fernandez I."/>
            <person name="Pacheco R."/>
            <person name="Padilla G."/>
            <person name="Ferreira P."/>
            <person name="Barriuso J."/>
            <person name="Kellner H."/>
            <person name="Castanera R."/>
            <person name="Alfaro M."/>
            <person name="Ramirez L."/>
            <person name="Pisabarro A.G."/>
            <person name="Kuo A."/>
            <person name="Tritt A."/>
            <person name="Lipzen A."/>
            <person name="He G."/>
            <person name="Yan M."/>
            <person name="Ng V."/>
            <person name="Cullen D."/>
            <person name="Martin F."/>
            <person name="Rosso M.-N."/>
            <person name="Henrissat B."/>
            <person name="Hibbett D."/>
            <person name="Martinez A.T."/>
            <person name="Grigoriev I.V."/>
        </authorList>
    </citation>
    <scope>NUCLEOTIDE SEQUENCE</scope>
    <source>
        <strain evidence="2">ATCC 90797</strain>
    </source>
</reference>
<feature type="compositionally biased region" description="Low complexity" evidence="1">
    <location>
        <begin position="26"/>
        <end position="44"/>
    </location>
</feature>
<dbReference type="AlphaFoldDB" id="A0A9P6D8Z3"/>
<keyword evidence="3" id="KW-1185">Reference proteome</keyword>
<evidence type="ECO:0000313" key="3">
    <source>
        <dbReference type="Proteomes" id="UP000807025"/>
    </source>
</evidence>
<dbReference type="Proteomes" id="UP000807025">
    <property type="component" value="Unassembled WGS sequence"/>
</dbReference>
<accession>A0A9P6D8Z3</accession>
<proteinExistence type="predicted"/>
<feature type="region of interest" description="Disordered" evidence="1">
    <location>
        <begin position="22"/>
        <end position="108"/>
    </location>
</feature>
<organism evidence="2 3">
    <name type="scientific">Pleurotus eryngii</name>
    <name type="common">Boletus of the steppes</name>
    <dbReference type="NCBI Taxonomy" id="5323"/>
    <lineage>
        <taxon>Eukaryota</taxon>
        <taxon>Fungi</taxon>
        <taxon>Dikarya</taxon>
        <taxon>Basidiomycota</taxon>
        <taxon>Agaricomycotina</taxon>
        <taxon>Agaricomycetes</taxon>
        <taxon>Agaricomycetidae</taxon>
        <taxon>Agaricales</taxon>
        <taxon>Pleurotineae</taxon>
        <taxon>Pleurotaceae</taxon>
        <taxon>Pleurotus</taxon>
    </lineage>
</organism>
<evidence type="ECO:0000313" key="2">
    <source>
        <dbReference type="EMBL" id="KAF9487255.1"/>
    </source>
</evidence>